<name>A0A166PI06_9AGAM</name>
<sequence>MSGSLRSPILRPPALRAVRLSSVDGLQQLQIRIIHLAIAILAFPICVLRPDDHARNHLIGIGIHRVPDSSIHLHLVRVRIGILDIRLGVAICISVVDIHGHPHRSRRLDRRERRPPRRRVRRMPVPMPIPVCTPVPIPVPVPVRRRRRRARPPRVRLHVPLLVQRRDRGHVAALPVALALAVAAVVAVRRRGAQQLRAPRAEGAAARGGVRGERVVAVQFVLRVRALRLLGRVRGADGGLRLRLLRLEGPAAFDALHFLPAPEREYRVSVVHSNISKIKMHKEERKARKRPSGNSANQTEHAQN</sequence>
<proteinExistence type="predicted"/>
<feature type="compositionally biased region" description="Polar residues" evidence="1">
    <location>
        <begin position="292"/>
        <end position="304"/>
    </location>
</feature>
<gene>
    <name evidence="3" type="ORF">FIBSPDRAFT_357117</name>
</gene>
<evidence type="ECO:0000256" key="2">
    <source>
        <dbReference type="SAM" id="Phobius"/>
    </source>
</evidence>
<protein>
    <submittedName>
        <fullName evidence="3">Uncharacterized protein</fullName>
    </submittedName>
</protein>
<dbReference type="AlphaFoldDB" id="A0A166PI06"/>
<evidence type="ECO:0000256" key="1">
    <source>
        <dbReference type="SAM" id="MobiDB-lite"/>
    </source>
</evidence>
<keyword evidence="2" id="KW-0812">Transmembrane</keyword>
<accession>A0A166PI06</accession>
<evidence type="ECO:0000313" key="4">
    <source>
        <dbReference type="Proteomes" id="UP000076532"/>
    </source>
</evidence>
<evidence type="ECO:0000313" key="3">
    <source>
        <dbReference type="EMBL" id="KZP26116.1"/>
    </source>
</evidence>
<dbReference type="Proteomes" id="UP000076532">
    <property type="component" value="Unassembled WGS sequence"/>
</dbReference>
<feature type="transmembrane region" description="Helical" evidence="2">
    <location>
        <begin position="169"/>
        <end position="188"/>
    </location>
</feature>
<keyword evidence="2" id="KW-0472">Membrane</keyword>
<keyword evidence="4" id="KW-1185">Reference proteome</keyword>
<organism evidence="3 4">
    <name type="scientific">Athelia psychrophila</name>
    <dbReference type="NCBI Taxonomy" id="1759441"/>
    <lineage>
        <taxon>Eukaryota</taxon>
        <taxon>Fungi</taxon>
        <taxon>Dikarya</taxon>
        <taxon>Basidiomycota</taxon>
        <taxon>Agaricomycotina</taxon>
        <taxon>Agaricomycetes</taxon>
        <taxon>Agaricomycetidae</taxon>
        <taxon>Atheliales</taxon>
        <taxon>Atheliaceae</taxon>
        <taxon>Athelia</taxon>
    </lineage>
</organism>
<keyword evidence="2" id="KW-1133">Transmembrane helix</keyword>
<dbReference type="EMBL" id="KV417516">
    <property type="protein sequence ID" value="KZP26116.1"/>
    <property type="molecule type" value="Genomic_DNA"/>
</dbReference>
<reference evidence="3 4" key="1">
    <citation type="journal article" date="2016" name="Mol. Biol. Evol.">
        <title>Comparative Genomics of Early-Diverging Mushroom-Forming Fungi Provides Insights into the Origins of Lignocellulose Decay Capabilities.</title>
        <authorList>
            <person name="Nagy L.G."/>
            <person name="Riley R."/>
            <person name="Tritt A."/>
            <person name="Adam C."/>
            <person name="Daum C."/>
            <person name="Floudas D."/>
            <person name="Sun H."/>
            <person name="Yadav J.S."/>
            <person name="Pangilinan J."/>
            <person name="Larsson K.H."/>
            <person name="Matsuura K."/>
            <person name="Barry K."/>
            <person name="Labutti K."/>
            <person name="Kuo R."/>
            <person name="Ohm R.A."/>
            <person name="Bhattacharya S.S."/>
            <person name="Shirouzu T."/>
            <person name="Yoshinaga Y."/>
            <person name="Martin F.M."/>
            <person name="Grigoriev I.V."/>
            <person name="Hibbett D.S."/>
        </authorList>
    </citation>
    <scope>NUCLEOTIDE SEQUENCE [LARGE SCALE GENOMIC DNA]</scope>
    <source>
        <strain evidence="3 4">CBS 109695</strain>
    </source>
</reference>
<feature type="region of interest" description="Disordered" evidence="1">
    <location>
        <begin position="279"/>
        <end position="304"/>
    </location>
</feature>